<dbReference type="RefSeq" id="WP_138640927.1">
    <property type="nucleotide sequence ID" value="NZ_VCKZ01000390.1"/>
</dbReference>
<sequence length="199" mass="21445">MLLRQLCSSTENDQTHGGRNLIAIPQRVAAQLCLPGTIGIALLLTGCDAEGRTATLPSIRTMPPTSPPPDDEAATTAYTNVVAQLDTADSLPADIREQELSRYMSDPQLSRVINRVRQLKAEHLTSYGKSIPHVQSVQIDGNKAILHDCLDASNAGLQSSRTQKKVNRGLKKEGVKAHLSKGSDGQWRVVKIISLGEGC</sequence>
<evidence type="ECO:0000313" key="2">
    <source>
        <dbReference type="Proteomes" id="UP000305238"/>
    </source>
</evidence>
<evidence type="ECO:0000313" key="1">
    <source>
        <dbReference type="EMBL" id="TMR29263.1"/>
    </source>
</evidence>
<name>A0A5S4G8K4_9ACTN</name>
<gene>
    <name evidence="1" type="ORF">ETD96_35905</name>
</gene>
<dbReference type="EMBL" id="VCKZ01000390">
    <property type="protein sequence ID" value="TMR29263.1"/>
    <property type="molecule type" value="Genomic_DNA"/>
</dbReference>
<proteinExistence type="predicted"/>
<protein>
    <submittedName>
        <fullName evidence="1">Uncharacterized protein</fullName>
    </submittedName>
</protein>
<organism evidence="1 2">
    <name type="scientific">Actinomadura geliboluensis</name>
    <dbReference type="NCBI Taxonomy" id="882440"/>
    <lineage>
        <taxon>Bacteria</taxon>
        <taxon>Bacillati</taxon>
        <taxon>Actinomycetota</taxon>
        <taxon>Actinomycetes</taxon>
        <taxon>Streptosporangiales</taxon>
        <taxon>Thermomonosporaceae</taxon>
        <taxon>Actinomadura</taxon>
    </lineage>
</organism>
<dbReference type="Proteomes" id="UP000305238">
    <property type="component" value="Unassembled WGS sequence"/>
</dbReference>
<dbReference type="AlphaFoldDB" id="A0A5S4G8K4"/>
<comment type="caution">
    <text evidence="1">The sequence shown here is derived from an EMBL/GenBank/DDBJ whole genome shotgun (WGS) entry which is preliminary data.</text>
</comment>
<reference evidence="1 2" key="1">
    <citation type="submission" date="2019-05" db="EMBL/GenBank/DDBJ databases">
        <title>Draft genome sequence of Actinomadura geliboluensis A8036.</title>
        <authorList>
            <person name="Saricaoglu S."/>
            <person name="Isik K."/>
        </authorList>
    </citation>
    <scope>NUCLEOTIDE SEQUENCE [LARGE SCALE GENOMIC DNA]</scope>
    <source>
        <strain evidence="1 2">A8036</strain>
    </source>
</reference>
<dbReference type="OrthoDB" id="3534693at2"/>
<accession>A0A5S4G8K4</accession>
<keyword evidence="2" id="KW-1185">Reference proteome</keyword>